<dbReference type="InterPro" id="IPR011009">
    <property type="entry name" value="Kinase-like_dom_sf"/>
</dbReference>
<dbReference type="PROSITE" id="PS50222">
    <property type="entry name" value="EF_HAND_2"/>
    <property type="match status" value="4"/>
</dbReference>
<feature type="domain" description="EF-hand" evidence="18">
    <location>
        <begin position="454"/>
        <end position="486"/>
    </location>
</feature>
<dbReference type="Pfam" id="PF00069">
    <property type="entry name" value="Pkinase"/>
    <property type="match status" value="1"/>
</dbReference>
<dbReference type="EMBL" id="CAJZBQ010000020">
    <property type="protein sequence ID" value="CAG9318358.1"/>
    <property type="molecule type" value="Genomic_DNA"/>
</dbReference>
<evidence type="ECO:0000256" key="13">
    <source>
        <dbReference type="ARBA" id="ARBA00047899"/>
    </source>
</evidence>
<dbReference type="SMART" id="SM00220">
    <property type="entry name" value="S_TKc"/>
    <property type="match status" value="1"/>
</dbReference>
<evidence type="ECO:0000256" key="14">
    <source>
        <dbReference type="ARBA" id="ARBA00048679"/>
    </source>
</evidence>
<dbReference type="Gene3D" id="3.30.200.20">
    <property type="entry name" value="Phosphorylase Kinase, domain 1"/>
    <property type="match status" value="1"/>
</dbReference>
<dbReference type="FunFam" id="3.30.200.20:FF:000315">
    <property type="entry name" value="Calcium-dependent protein kinase 3"/>
    <property type="match status" value="1"/>
</dbReference>
<dbReference type="InterPro" id="IPR000719">
    <property type="entry name" value="Prot_kinase_dom"/>
</dbReference>
<dbReference type="FunFam" id="1.10.510.10:FF:000571">
    <property type="entry name" value="Maternal embryonic leucine zipper kinase"/>
    <property type="match status" value="1"/>
</dbReference>
<comment type="catalytic activity">
    <reaction evidence="14">
        <text>L-seryl-[protein] + ATP = O-phospho-L-seryl-[protein] + ADP + H(+)</text>
        <dbReference type="Rhea" id="RHEA:17989"/>
        <dbReference type="Rhea" id="RHEA-COMP:9863"/>
        <dbReference type="Rhea" id="RHEA-COMP:11604"/>
        <dbReference type="ChEBI" id="CHEBI:15378"/>
        <dbReference type="ChEBI" id="CHEBI:29999"/>
        <dbReference type="ChEBI" id="CHEBI:30616"/>
        <dbReference type="ChEBI" id="CHEBI:83421"/>
        <dbReference type="ChEBI" id="CHEBI:456216"/>
        <dbReference type="EC" id="2.7.11.1"/>
    </reaction>
</comment>
<evidence type="ECO:0000256" key="12">
    <source>
        <dbReference type="ARBA" id="ARBA00024334"/>
    </source>
</evidence>
<evidence type="ECO:0000256" key="5">
    <source>
        <dbReference type="ARBA" id="ARBA00022679"/>
    </source>
</evidence>
<evidence type="ECO:0000256" key="15">
    <source>
        <dbReference type="PROSITE-ProRule" id="PRU10141"/>
    </source>
</evidence>
<evidence type="ECO:0000256" key="4">
    <source>
        <dbReference type="ARBA" id="ARBA00022527"/>
    </source>
</evidence>
<dbReference type="InterPro" id="IPR002048">
    <property type="entry name" value="EF_hand_dom"/>
</dbReference>
<feature type="domain" description="Protein kinase" evidence="17">
    <location>
        <begin position="44"/>
        <end position="301"/>
    </location>
</feature>
<keyword evidence="10" id="KW-0106">Calcium</keyword>
<feature type="domain" description="EF-hand" evidence="18">
    <location>
        <begin position="385"/>
        <end position="417"/>
    </location>
</feature>
<gene>
    <name evidence="19" type="ORF">BSTOLATCC_MIC20832</name>
</gene>
<comment type="caution">
    <text evidence="19">The sequence shown here is derived from an EMBL/GenBank/DDBJ whole genome shotgun (WGS) entry which is preliminary data.</text>
</comment>
<comment type="similarity">
    <text evidence="12">Belongs to the protein kinase superfamily. Ser/Thr protein kinase family. CDPK subfamily.</text>
</comment>
<keyword evidence="8 15" id="KW-0547">Nucleotide-binding</keyword>
<dbReference type="CDD" id="cd05117">
    <property type="entry name" value="STKc_CAMK"/>
    <property type="match status" value="1"/>
</dbReference>
<keyword evidence="4 16" id="KW-0723">Serine/threonine-protein kinase</keyword>
<evidence type="ECO:0000259" key="18">
    <source>
        <dbReference type="PROSITE" id="PS50222"/>
    </source>
</evidence>
<feature type="domain" description="EF-hand" evidence="18">
    <location>
        <begin position="418"/>
        <end position="453"/>
    </location>
</feature>
<evidence type="ECO:0000259" key="17">
    <source>
        <dbReference type="PROSITE" id="PS50011"/>
    </source>
</evidence>
<evidence type="ECO:0000256" key="16">
    <source>
        <dbReference type="RuleBase" id="RU000304"/>
    </source>
</evidence>
<accession>A0AAU9J9E8</accession>
<comment type="subunit">
    <text evidence="2">Monomer.</text>
</comment>
<dbReference type="Pfam" id="PF13499">
    <property type="entry name" value="EF-hand_7"/>
    <property type="match status" value="2"/>
</dbReference>
<organism evidence="19 20">
    <name type="scientific">Blepharisma stoltei</name>
    <dbReference type="NCBI Taxonomy" id="1481888"/>
    <lineage>
        <taxon>Eukaryota</taxon>
        <taxon>Sar</taxon>
        <taxon>Alveolata</taxon>
        <taxon>Ciliophora</taxon>
        <taxon>Postciliodesmatophora</taxon>
        <taxon>Heterotrichea</taxon>
        <taxon>Heterotrichida</taxon>
        <taxon>Blepharismidae</taxon>
        <taxon>Blepharisma</taxon>
    </lineage>
</organism>
<evidence type="ECO:0000313" key="20">
    <source>
        <dbReference type="Proteomes" id="UP001162131"/>
    </source>
</evidence>
<dbReference type="EC" id="2.7.11.1" evidence="3"/>
<feature type="domain" description="EF-hand" evidence="18">
    <location>
        <begin position="347"/>
        <end position="382"/>
    </location>
</feature>
<dbReference type="GO" id="GO:0005509">
    <property type="term" value="F:calcium ion binding"/>
    <property type="evidence" value="ECO:0007669"/>
    <property type="project" value="InterPro"/>
</dbReference>
<dbReference type="AlphaFoldDB" id="A0AAU9J9E8"/>
<evidence type="ECO:0000313" key="19">
    <source>
        <dbReference type="EMBL" id="CAG9318358.1"/>
    </source>
</evidence>
<sequence>MGCTSSKKRRIRSMSTFMLNQINELKILPSTFIKINDQPFTKVYQSGRTLGKGAFGEVRFCIHKKTAHRRAVKIFKKSKFSENNSLQKLFEEIEILKLLDHPNIIRAYEFFEDSEDFYIVMEHCKGGELFDAIVRRKCFKEHEAALIMRQLFSCLAYLHSKKIAHRDLKPENILLDDKSDCWGIKLIDFGAATHYENGQFLHGSLGTPYYIAPEVLADCYTEKCDLWSAGVIMYILLTGKPPFDGTTEVEILNHIKEEKYNSESTTSFKALSREAKDLIKHLLVPEKERISASDALEHDWIKNNFQEPPTSDEVIKASLSNLLGFKNENKIKDAIITFIVTQLASSQDLREAREIFRKLDQNGDGKLSREELENGFENLDGFSPEILDQIMDEVDTDNNGYIDYTEFLKAATDIRKFTSVANLQNAFDAFDKDGSGKISAEELKYVLKDENSEDIEMWNELIKQVDQNGDGEIDLKEFSDLLSKHF</sequence>
<evidence type="ECO:0000256" key="11">
    <source>
        <dbReference type="ARBA" id="ARBA00022840"/>
    </source>
</evidence>
<dbReference type="GO" id="GO:0005524">
    <property type="term" value="F:ATP binding"/>
    <property type="evidence" value="ECO:0007669"/>
    <property type="project" value="UniProtKB-UniRule"/>
</dbReference>
<reference evidence="19" key="1">
    <citation type="submission" date="2021-09" db="EMBL/GenBank/DDBJ databases">
        <authorList>
            <consortium name="AG Swart"/>
            <person name="Singh M."/>
            <person name="Singh A."/>
            <person name="Seah K."/>
            <person name="Emmerich C."/>
        </authorList>
    </citation>
    <scope>NUCLEOTIDE SEQUENCE</scope>
    <source>
        <strain evidence="19">ATCC30299</strain>
    </source>
</reference>
<keyword evidence="20" id="KW-1185">Reference proteome</keyword>
<dbReference type="SUPFAM" id="SSF47473">
    <property type="entry name" value="EF-hand"/>
    <property type="match status" value="1"/>
</dbReference>
<name>A0AAU9J9E8_9CILI</name>
<evidence type="ECO:0000256" key="3">
    <source>
        <dbReference type="ARBA" id="ARBA00012513"/>
    </source>
</evidence>
<dbReference type="PROSITE" id="PS00107">
    <property type="entry name" value="PROTEIN_KINASE_ATP"/>
    <property type="match status" value="1"/>
</dbReference>
<dbReference type="GO" id="GO:0004674">
    <property type="term" value="F:protein serine/threonine kinase activity"/>
    <property type="evidence" value="ECO:0007669"/>
    <property type="project" value="UniProtKB-KW"/>
</dbReference>
<dbReference type="SUPFAM" id="SSF56112">
    <property type="entry name" value="Protein kinase-like (PK-like)"/>
    <property type="match status" value="1"/>
</dbReference>
<proteinExistence type="inferred from homology"/>
<dbReference type="InterPro" id="IPR008271">
    <property type="entry name" value="Ser/Thr_kinase_AS"/>
</dbReference>
<keyword evidence="6" id="KW-0479">Metal-binding</keyword>
<evidence type="ECO:0000256" key="9">
    <source>
        <dbReference type="ARBA" id="ARBA00022777"/>
    </source>
</evidence>
<evidence type="ECO:0000256" key="7">
    <source>
        <dbReference type="ARBA" id="ARBA00022737"/>
    </source>
</evidence>
<dbReference type="Proteomes" id="UP001162131">
    <property type="component" value="Unassembled WGS sequence"/>
</dbReference>
<keyword evidence="5" id="KW-0808">Transferase</keyword>
<dbReference type="Gene3D" id="1.10.510.10">
    <property type="entry name" value="Transferase(Phosphotransferase) domain 1"/>
    <property type="match status" value="1"/>
</dbReference>
<dbReference type="PROSITE" id="PS50011">
    <property type="entry name" value="PROTEIN_KINASE_DOM"/>
    <property type="match status" value="1"/>
</dbReference>
<keyword evidence="11 15" id="KW-0067">ATP-binding</keyword>
<dbReference type="PROSITE" id="PS00018">
    <property type="entry name" value="EF_HAND_1"/>
    <property type="match status" value="4"/>
</dbReference>
<evidence type="ECO:0000256" key="8">
    <source>
        <dbReference type="ARBA" id="ARBA00022741"/>
    </source>
</evidence>
<comment type="catalytic activity">
    <reaction evidence="13">
        <text>L-threonyl-[protein] + ATP = O-phospho-L-threonyl-[protein] + ADP + H(+)</text>
        <dbReference type="Rhea" id="RHEA:46608"/>
        <dbReference type="Rhea" id="RHEA-COMP:11060"/>
        <dbReference type="Rhea" id="RHEA-COMP:11605"/>
        <dbReference type="ChEBI" id="CHEBI:15378"/>
        <dbReference type="ChEBI" id="CHEBI:30013"/>
        <dbReference type="ChEBI" id="CHEBI:30616"/>
        <dbReference type="ChEBI" id="CHEBI:61977"/>
        <dbReference type="ChEBI" id="CHEBI:456216"/>
        <dbReference type="EC" id="2.7.11.1"/>
    </reaction>
</comment>
<evidence type="ECO:0000256" key="2">
    <source>
        <dbReference type="ARBA" id="ARBA00011245"/>
    </source>
</evidence>
<dbReference type="PROSITE" id="PS00108">
    <property type="entry name" value="PROTEIN_KINASE_ST"/>
    <property type="match status" value="1"/>
</dbReference>
<dbReference type="FunFam" id="1.10.238.10:FF:000003">
    <property type="entry name" value="Calmodulin A"/>
    <property type="match status" value="1"/>
</dbReference>
<feature type="binding site" evidence="15">
    <location>
        <position position="73"/>
    </location>
    <ligand>
        <name>ATP</name>
        <dbReference type="ChEBI" id="CHEBI:30616"/>
    </ligand>
</feature>
<dbReference type="SMART" id="SM00054">
    <property type="entry name" value="EFh"/>
    <property type="match status" value="4"/>
</dbReference>
<dbReference type="InterPro" id="IPR011992">
    <property type="entry name" value="EF-hand-dom_pair"/>
</dbReference>
<dbReference type="CDD" id="cd00051">
    <property type="entry name" value="EFh"/>
    <property type="match status" value="1"/>
</dbReference>
<dbReference type="InterPro" id="IPR018247">
    <property type="entry name" value="EF_Hand_1_Ca_BS"/>
</dbReference>
<dbReference type="PANTHER" id="PTHR24349">
    <property type="entry name" value="SERINE/THREONINE-PROTEIN KINASE"/>
    <property type="match status" value="1"/>
</dbReference>
<evidence type="ECO:0000256" key="6">
    <source>
        <dbReference type="ARBA" id="ARBA00022723"/>
    </source>
</evidence>
<dbReference type="InterPro" id="IPR050205">
    <property type="entry name" value="CDPK_Ser/Thr_kinases"/>
</dbReference>
<dbReference type="InterPro" id="IPR017441">
    <property type="entry name" value="Protein_kinase_ATP_BS"/>
</dbReference>
<dbReference type="Gene3D" id="1.10.238.10">
    <property type="entry name" value="EF-hand"/>
    <property type="match status" value="2"/>
</dbReference>
<keyword evidence="7" id="KW-0677">Repeat</keyword>
<keyword evidence="9" id="KW-0418">Kinase</keyword>
<evidence type="ECO:0000256" key="1">
    <source>
        <dbReference type="ARBA" id="ARBA00001946"/>
    </source>
</evidence>
<evidence type="ECO:0000256" key="10">
    <source>
        <dbReference type="ARBA" id="ARBA00022837"/>
    </source>
</evidence>
<protein>
    <recommendedName>
        <fullName evidence="3">non-specific serine/threonine protein kinase</fullName>
        <ecNumber evidence="3">2.7.11.1</ecNumber>
    </recommendedName>
</protein>
<comment type="cofactor">
    <cofactor evidence="1">
        <name>Mg(2+)</name>
        <dbReference type="ChEBI" id="CHEBI:18420"/>
    </cofactor>
</comment>